<gene>
    <name evidence="2" type="ORF">EYF80_035464</name>
</gene>
<dbReference type="EMBL" id="SRLO01000488">
    <property type="protein sequence ID" value="TNN54314.1"/>
    <property type="molecule type" value="Genomic_DNA"/>
</dbReference>
<sequence length="154" mass="17224">MISTVNIERRFMIHPPPSSSTSSSDSSLSARPLPLHTDPASTLPRPDHQGGVGPAHRQQGAVVLGPAHVCHLSAVAHVALESSVLTLEEQNHHTDEEENHHTDEQNHHTEEENHHTDEEENHHTDEQNHHTDEQNHHTDEQNHHTSSISCVYLL</sequence>
<dbReference type="AlphaFoldDB" id="A0A4Z2GNJ0"/>
<accession>A0A4Z2GNJ0</accession>
<keyword evidence="3" id="KW-1185">Reference proteome</keyword>
<protein>
    <submittedName>
        <fullName evidence="2">Uncharacterized protein</fullName>
    </submittedName>
</protein>
<evidence type="ECO:0000313" key="3">
    <source>
        <dbReference type="Proteomes" id="UP000314294"/>
    </source>
</evidence>
<feature type="compositionally biased region" description="Polar residues" evidence="1">
    <location>
        <begin position="144"/>
        <end position="154"/>
    </location>
</feature>
<dbReference type="Proteomes" id="UP000314294">
    <property type="component" value="Unassembled WGS sequence"/>
</dbReference>
<feature type="region of interest" description="Disordered" evidence="1">
    <location>
        <begin position="1"/>
        <end position="59"/>
    </location>
</feature>
<organism evidence="2 3">
    <name type="scientific">Liparis tanakae</name>
    <name type="common">Tanaka's snailfish</name>
    <dbReference type="NCBI Taxonomy" id="230148"/>
    <lineage>
        <taxon>Eukaryota</taxon>
        <taxon>Metazoa</taxon>
        <taxon>Chordata</taxon>
        <taxon>Craniata</taxon>
        <taxon>Vertebrata</taxon>
        <taxon>Euteleostomi</taxon>
        <taxon>Actinopterygii</taxon>
        <taxon>Neopterygii</taxon>
        <taxon>Teleostei</taxon>
        <taxon>Neoteleostei</taxon>
        <taxon>Acanthomorphata</taxon>
        <taxon>Eupercaria</taxon>
        <taxon>Perciformes</taxon>
        <taxon>Cottioidei</taxon>
        <taxon>Cottales</taxon>
        <taxon>Liparidae</taxon>
        <taxon>Liparis</taxon>
    </lineage>
</organism>
<comment type="caution">
    <text evidence="2">The sequence shown here is derived from an EMBL/GenBank/DDBJ whole genome shotgun (WGS) entry which is preliminary data.</text>
</comment>
<reference evidence="2 3" key="1">
    <citation type="submission" date="2019-03" db="EMBL/GenBank/DDBJ databases">
        <title>First draft genome of Liparis tanakae, snailfish: a comprehensive survey of snailfish specific genes.</title>
        <authorList>
            <person name="Kim W."/>
            <person name="Song I."/>
            <person name="Jeong J.-H."/>
            <person name="Kim D."/>
            <person name="Kim S."/>
            <person name="Ryu S."/>
            <person name="Song J.Y."/>
            <person name="Lee S.K."/>
        </authorList>
    </citation>
    <scope>NUCLEOTIDE SEQUENCE [LARGE SCALE GENOMIC DNA]</scope>
    <source>
        <tissue evidence="2">Muscle</tissue>
    </source>
</reference>
<feature type="compositionally biased region" description="Low complexity" evidence="1">
    <location>
        <begin position="19"/>
        <end position="35"/>
    </location>
</feature>
<feature type="compositionally biased region" description="Basic and acidic residues" evidence="1">
    <location>
        <begin position="89"/>
        <end position="143"/>
    </location>
</feature>
<proteinExistence type="predicted"/>
<evidence type="ECO:0000256" key="1">
    <source>
        <dbReference type="SAM" id="MobiDB-lite"/>
    </source>
</evidence>
<evidence type="ECO:0000313" key="2">
    <source>
        <dbReference type="EMBL" id="TNN54314.1"/>
    </source>
</evidence>
<name>A0A4Z2GNJ0_9TELE</name>
<feature type="region of interest" description="Disordered" evidence="1">
    <location>
        <begin position="89"/>
        <end position="154"/>
    </location>
</feature>